<dbReference type="EMBL" id="CP025085">
    <property type="protein sequence ID" value="AUH01237.1"/>
    <property type="molecule type" value="Genomic_DNA"/>
</dbReference>
<dbReference type="InterPro" id="IPR030678">
    <property type="entry name" value="Peptide/Ni-bd"/>
</dbReference>
<evidence type="ECO:0000256" key="1">
    <source>
        <dbReference type="ARBA" id="ARBA00022729"/>
    </source>
</evidence>
<dbReference type="GO" id="GO:1904680">
    <property type="term" value="F:peptide transmembrane transporter activity"/>
    <property type="evidence" value="ECO:0007669"/>
    <property type="project" value="TreeGrafter"/>
</dbReference>
<dbReference type="AlphaFoldDB" id="A0A2I5TLX1"/>
<dbReference type="Proteomes" id="UP000233778">
    <property type="component" value="Chromosome"/>
</dbReference>
<feature type="domain" description="Solute-binding protein family 5" evidence="3">
    <location>
        <begin position="99"/>
        <end position="503"/>
    </location>
</feature>
<dbReference type="InterPro" id="IPR000914">
    <property type="entry name" value="SBP_5_dom"/>
</dbReference>
<proteinExistence type="predicted"/>
<dbReference type="Gene3D" id="3.10.105.10">
    <property type="entry name" value="Dipeptide-binding Protein, Domain 3"/>
    <property type="match status" value="1"/>
</dbReference>
<gene>
    <name evidence="4" type="ORF">CWC46_16295</name>
    <name evidence="5" type="ORF">Ser39006_016295</name>
</gene>
<dbReference type="GO" id="GO:0043190">
    <property type="term" value="C:ATP-binding cassette (ABC) transporter complex"/>
    <property type="evidence" value="ECO:0007669"/>
    <property type="project" value="InterPro"/>
</dbReference>
<dbReference type="PANTHER" id="PTHR30290:SF64">
    <property type="entry name" value="ABC TRANSPORTER PERIPLASMIC BINDING PROTEIN"/>
    <property type="match status" value="1"/>
</dbReference>
<dbReference type="RefSeq" id="WP_021015489.1">
    <property type="nucleotide sequence ID" value="NZ_CP025084.1"/>
</dbReference>
<dbReference type="GO" id="GO:0030288">
    <property type="term" value="C:outer membrane-bounded periplasmic space"/>
    <property type="evidence" value="ECO:0007669"/>
    <property type="project" value="TreeGrafter"/>
</dbReference>
<protein>
    <submittedName>
        <fullName evidence="5">ABC transporter substrate-binding protein</fullName>
    </submittedName>
</protein>
<dbReference type="Proteomes" id="UP000017700">
    <property type="component" value="Chromosome"/>
</dbReference>
<sequence>MFKRVVTAVLLATCSLIGHAETIKQVFAFALLGSPKYDKNFTHFDYVNPDAPKGGDVTLYALGTFDNFNRYALRGIGAIRTDQLYDALYTSSEDEPGSYYPLIAQRARHASDDSWIEVDINPNARFHDGSPITAADVAYTFNMFMTQGVPQFRIYMKGVTAKVIAPLTIRYDFAQPDRVKMVSLLTLPVMPEKFWKKHKFNEPLSSPPLASGPYRITDYRMGQYVTYSRVKNYWAANLPVNKGRYNFDHIRYDYYLDDNVALEAFKAGAFDLRIESSPKHWATQYQGGNFERGYIIKKDEPNRNAQDTRWMAFNIHRPLFSDRRVRQALTLAFDFNWMNKALFFNSYQRADSYFQNTEYAAQGKPSAAELAWLTPLKSKIPAEVFGPPYQPPVSDGSGYDRPNLLKAQHLLAQAGWIIKKQTLVNRQSGQPFVFELLIPSSANALYVQPFQQNLQRLGIQMSIRSVDSPQFSNRLRNRDFDMIPTLYSADLYPNANLQFSWSSKYINSTYNTSGVEDPAIDSLIDDIMRHQGDKDALLALGRALDRVLTWNQFMIPMWYSNHDRYAYWNKFAMPAVRPAYSLGFDSWWYDASKAATLPEERR</sequence>
<dbReference type="FunFam" id="3.10.105.10:FF:000005">
    <property type="entry name" value="ABC transporter substrate-binding protein"/>
    <property type="match status" value="1"/>
</dbReference>
<dbReference type="InterPro" id="IPR039424">
    <property type="entry name" value="SBP_5"/>
</dbReference>
<evidence type="ECO:0000256" key="2">
    <source>
        <dbReference type="SAM" id="SignalP"/>
    </source>
</evidence>
<feature type="signal peptide" evidence="2">
    <location>
        <begin position="1"/>
        <end position="20"/>
    </location>
</feature>
<dbReference type="OrthoDB" id="9803988at2"/>
<dbReference type="CDD" id="cd08497">
    <property type="entry name" value="MbnE-like"/>
    <property type="match status" value="1"/>
</dbReference>
<dbReference type="KEGG" id="sera:Ser39006_016295"/>
<accession>A0A2I5TLX1</accession>
<dbReference type="STRING" id="104623.Ser39006_02223"/>
<evidence type="ECO:0000313" key="4">
    <source>
        <dbReference type="EMBL" id="AUH01237.1"/>
    </source>
</evidence>
<reference evidence="5 6" key="1">
    <citation type="journal article" date="2013" name="Genome Announc.">
        <title>Draft genome sequence of Serratia sp. strain ATCC 39006, a model bacterium for analysis of the biosynthesis and regulation of prodigiosin, a carbapenem, and gas vesicles.</title>
        <authorList>
            <person name="Fineran P.C."/>
            <person name="Iglesias Cans M.C."/>
            <person name="Ramsay J.P."/>
            <person name="Wilf N.M."/>
            <person name="Cossyleon D."/>
            <person name="McNeil M.B."/>
            <person name="Williamson N.R."/>
            <person name="Monson R.E."/>
            <person name="Becher S.A."/>
            <person name="Stanton J.A."/>
            <person name="Brugger K."/>
            <person name="Brown S.D."/>
            <person name="Salmond G.P."/>
        </authorList>
    </citation>
    <scope>NUCLEOTIDE SEQUENCE [LARGE SCALE GENOMIC DNA]</scope>
    <source>
        <strain evidence="5">ATCC 39006</strain>
        <strain evidence="6">ATCC 39006 / SC 11482</strain>
    </source>
</reference>
<dbReference type="Pfam" id="PF00496">
    <property type="entry name" value="SBP_bac_5"/>
    <property type="match status" value="1"/>
</dbReference>
<dbReference type="KEGG" id="serq:CWC46_16295"/>
<dbReference type="Gene3D" id="3.40.190.10">
    <property type="entry name" value="Periplasmic binding protein-like II"/>
    <property type="match status" value="1"/>
</dbReference>
<dbReference type="EMBL" id="CP025084">
    <property type="protein sequence ID" value="AUH05558.1"/>
    <property type="molecule type" value="Genomic_DNA"/>
</dbReference>
<dbReference type="PIRSF" id="PIRSF002741">
    <property type="entry name" value="MppA"/>
    <property type="match status" value="1"/>
</dbReference>
<dbReference type="GO" id="GO:0042884">
    <property type="term" value="P:microcin transport"/>
    <property type="evidence" value="ECO:0007669"/>
    <property type="project" value="TreeGrafter"/>
</dbReference>
<feature type="chain" id="PRO_5033760809" evidence="2">
    <location>
        <begin position="21"/>
        <end position="602"/>
    </location>
</feature>
<reference evidence="4 7" key="3">
    <citation type="submission" date="2017-11" db="EMBL/GenBank/DDBJ databases">
        <title>Complete genome sequence of Serratia sp. ATCC 39006 LacA.</title>
        <authorList>
            <person name="Hampton H.G."/>
            <person name="Jackson S.A."/>
            <person name="Jauregui R."/>
            <person name="Poulter G.T.M."/>
            <person name="Salmond G.P.C."/>
            <person name="Fineran P.C."/>
        </authorList>
    </citation>
    <scope>NUCLEOTIDE SEQUENCE [LARGE SCALE GENOMIC DNA]</scope>
    <source>
        <strain evidence="4 7">ATCC 39006</strain>
    </source>
</reference>
<name>A0A2I5TLX1_SERS3</name>
<dbReference type="SUPFAM" id="SSF53850">
    <property type="entry name" value="Periplasmic binding protein-like II"/>
    <property type="match status" value="1"/>
</dbReference>
<reference evidence="5" key="2">
    <citation type="submission" date="2013-09" db="EMBL/GenBank/DDBJ databases">
        <authorList>
            <person name="Wang G."/>
            <person name="Yang Y."/>
            <person name="Su Y."/>
        </authorList>
    </citation>
    <scope>NUCLEOTIDE SEQUENCE</scope>
    <source>
        <strain evidence="5">ATCC 39006</strain>
    </source>
</reference>
<organism evidence="5 6">
    <name type="scientific">Serratia sp. (strain ATCC 39006)</name>
    <name type="common">Prodigiosinella confusarubida</name>
    <dbReference type="NCBI Taxonomy" id="104623"/>
    <lineage>
        <taxon>Bacteria</taxon>
        <taxon>Pseudomonadati</taxon>
        <taxon>Pseudomonadota</taxon>
        <taxon>Gammaproteobacteria</taxon>
        <taxon>Enterobacterales</taxon>
        <taxon>Pectobacteriaceae</taxon>
        <taxon>Prodigiosinella</taxon>
    </lineage>
</organism>
<evidence type="ECO:0000313" key="5">
    <source>
        <dbReference type="EMBL" id="AUH05558.1"/>
    </source>
</evidence>
<dbReference type="PANTHER" id="PTHR30290">
    <property type="entry name" value="PERIPLASMIC BINDING COMPONENT OF ABC TRANSPORTER"/>
    <property type="match status" value="1"/>
</dbReference>
<evidence type="ECO:0000313" key="7">
    <source>
        <dbReference type="Proteomes" id="UP000233778"/>
    </source>
</evidence>
<keyword evidence="6" id="KW-1185">Reference proteome</keyword>
<keyword evidence="1 2" id="KW-0732">Signal</keyword>
<reference evidence="5" key="4">
    <citation type="submission" date="2017-11" db="EMBL/GenBank/DDBJ databases">
        <title>Complete genome sequence of Serratia sp. ATCC 39006.</title>
        <authorList>
            <person name="Hampton H.G."/>
            <person name="Jackson S.A."/>
            <person name="Jauregui R."/>
            <person name="Poulter G.T.M."/>
            <person name="Salmond G.P.C."/>
            <person name="Fineran P.C."/>
        </authorList>
    </citation>
    <scope>NUCLEOTIDE SEQUENCE</scope>
    <source>
        <strain evidence="5">ATCC 39006</strain>
    </source>
</reference>
<evidence type="ECO:0000313" key="6">
    <source>
        <dbReference type="Proteomes" id="UP000017700"/>
    </source>
</evidence>
<evidence type="ECO:0000259" key="3">
    <source>
        <dbReference type="Pfam" id="PF00496"/>
    </source>
</evidence>
<dbReference type="GO" id="GO:0015833">
    <property type="term" value="P:peptide transport"/>
    <property type="evidence" value="ECO:0007669"/>
    <property type="project" value="TreeGrafter"/>
</dbReference>